<dbReference type="SUPFAM" id="SSF48179">
    <property type="entry name" value="6-phosphogluconate dehydrogenase C-terminal domain-like"/>
    <property type="match status" value="1"/>
</dbReference>
<keyword evidence="7" id="KW-1185">Reference proteome</keyword>
<name>A0A3Q9BIX3_9LACT</name>
<evidence type="ECO:0000313" key="6">
    <source>
        <dbReference type="EMBL" id="AZP03407.1"/>
    </source>
</evidence>
<dbReference type="RefSeq" id="WP_126108498.1">
    <property type="nucleotide sequence ID" value="NZ_CP034465.1"/>
</dbReference>
<evidence type="ECO:0000256" key="4">
    <source>
        <dbReference type="SAM" id="MobiDB-lite"/>
    </source>
</evidence>
<keyword evidence="2" id="KW-0560">Oxidoreductase</keyword>
<evidence type="ECO:0000256" key="2">
    <source>
        <dbReference type="ARBA" id="ARBA00023002"/>
    </source>
</evidence>
<dbReference type="EMBL" id="CP034465">
    <property type="protein sequence ID" value="AZP03407.1"/>
    <property type="molecule type" value="Genomic_DNA"/>
</dbReference>
<dbReference type="InterPro" id="IPR050812">
    <property type="entry name" value="Preph/Arog_dehydrog"/>
</dbReference>
<protein>
    <submittedName>
        <fullName evidence="6">Prephenate dehydrogenase</fullName>
    </submittedName>
</protein>
<dbReference type="GO" id="GO:0006571">
    <property type="term" value="P:tyrosine biosynthetic process"/>
    <property type="evidence" value="ECO:0007669"/>
    <property type="project" value="InterPro"/>
</dbReference>
<comment type="similarity">
    <text evidence="1">Belongs to the prephenate/arogenate dehydrogenase family.</text>
</comment>
<reference evidence="7" key="1">
    <citation type="submission" date="2018-12" db="EMBL/GenBank/DDBJ databases">
        <title>Complete genome sequencing of Jeotgalibaca sp. H21T32.</title>
        <authorList>
            <person name="Bae J.-W."/>
            <person name="Lee S.-Y."/>
        </authorList>
    </citation>
    <scope>NUCLEOTIDE SEQUENCE [LARGE SCALE GENOMIC DNA]</scope>
    <source>
        <strain evidence="7">H21T32</strain>
    </source>
</reference>
<comment type="pathway">
    <text evidence="3">Amino-acid biosynthesis.</text>
</comment>
<dbReference type="InterPro" id="IPR003099">
    <property type="entry name" value="Prephen_DH"/>
</dbReference>
<dbReference type="GO" id="GO:0004665">
    <property type="term" value="F:prephenate dehydrogenase (NADP+) activity"/>
    <property type="evidence" value="ECO:0007669"/>
    <property type="project" value="InterPro"/>
</dbReference>
<feature type="region of interest" description="Disordered" evidence="4">
    <location>
        <begin position="262"/>
        <end position="288"/>
    </location>
</feature>
<dbReference type="FunFam" id="3.40.50.720:FF:000208">
    <property type="entry name" value="Prephenate dehydrogenase"/>
    <property type="match status" value="1"/>
</dbReference>
<evidence type="ECO:0000259" key="5">
    <source>
        <dbReference type="PROSITE" id="PS51176"/>
    </source>
</evidence>
<accession>A0A3Q9BIX3</accession>
<proteinExistence type="inferred from homology"/>
<dbReference type="PANTHER" id="PTHR21363:SF0">
    <property type="entry name" value="PREPHENATE DEHYDROGENASE [NADP(+)]"/>
    <property type="match status" value="1"/>
</dbReference>
<dbReference type="InterPro" id="IPR046826">
    <property type="entry name" value="PDH_N"/>
</dbReference>
<dbReference type="Gene3D" id="3.40.50.720">
    <property type="entry name" value="NAD(P)-binding Rossmann-like Domain"/>
    <property type="match status" value="1"/>
</dbReference>
<sequence length="288" mass="32766">MRNIAIVGLGVVGGSFAKALRKHPVEGERILAIDPDEETLKKALEEGVIDEGETSNQRILQQADIVIIGLYPLALKEFIKVHRDDFKEGAILTDVAGVKGVLVEQLMEEIPEQVDFIYGHPMAGRENRGYAYADAEVFEGANYLLTPTEKNKKENLERLEKLITRIGFKRVTLVNPKKHDEMIAFTSQLCHVIAVSLINSDDPERGTVKFIGDSYRDLTRIAKINESLWSELFIENKVELLDAIEGFEKQFQTMKKAIQEEDSEQMESMFRESTKRRIQLEADDKKKR</sequence>
<feature type="domain" description="Prephenate/arogenate dehydrogenase" evidence="5">
    <location>
        <begin position="2"/>
        <end position="288"/>
    </location>
</feature>
<dbReference type="InterPro" id="IPR046825">
    <property type="entry name" value="PDH_C"/>
</dbReference>
<dbReference type="AlphaFoldDB" id="A0A3Q9BIX3"/>
<dbReference type="InterPro" id="IPR008927">
    <property type="entry name" value="6-PGluconate_DH-like_C_sf"/>
</dbReference>
<dbReference type="Pfam" id="PF02153">
    <property type="entry name" value="PDH_N"/>
    <property type="match status" value="1"/>
</dbReference>
<dbReference type="PROSITE" id="PS51176">
    <property type="entry name" value="PDH_ADH"/>
    <property type="match status" value="1"/>
</dbReference>
<dbReference type="InterPro" id="IPR036291">
    <property type="entry name" value="NAD(P)-bd_dom_sf"/>
</dbReference>
<evidence type="ECO:0000256" key="1">
    <source>
        <dbReference type="ARBA" id="ARBA00007964"/>
    </source>
</evidence>
<dbReference type="PANTHER" id="PTHR21363">
    <property type="entry name" value="PREPHENATE DEHYDROGENASE"/>
    <property type="match status" value="1"/>
</dbReference>
<dbReference type="Proteomes" id="UP000273326">
    <property type="component" value="Chromosome"/>
</dbReference>
<dbReference type="GO" id="GO:0008977">
    <property type="term" value="F:prephenate dehydrogenase (NAD+) activity"/>
    <property type="evidence" value="ECO:0007669"/>
    <property type="project" value="InterPro"/>
</dbReference>
<evidence type="ECO:0000313" key="7">
    <source>
        <dbReference type="Proteomes" id="UP000273326"/>
    </source>
</evidence>
<dbReference type="SUPFAM" id="SSF51735">
    <property type="entry name" value="NAD(P)-binding Rossmann-fold domains"/>
    <property type="match status" value="1"/>
</dbReference>
<dbReference type="Pfam" id="PF20463">
    <property type="entry name" value="PDH_C"/>
    <property type="match status" value="1"/>
</dbReference>
<evidence type="ECO:0000256" key="3">
    <source>
        <dbReference type="ARBA" id="ARBA00029440"/>
    </source>
</evidence>
<dbReference type="KEGG" id="jeh:EJN90_01295"/>
<dbReference type="OrthoDB" id="9802008at2"/>
<organism evidence="6 7">
    <name type="scientific">Jeotgalibaca ciconiae</name>
    <dbReference type="NCBI Taxonomy" id="2496265"/>
    <lineage>
        <taxon>Bacteria</taxon>
        <taxon>Bacillati</taxon>
        <taxon>Bacillota</taxon>
        <taxon>Bacilli</taxon>
        <taxon>Lactobacillales</taxon>
        <taxon>Carnobacteriaceae</taxon>
        <taxon>Jeotgalibaca</taxon>
    </lineage>
</organism>
<dbReference type="Gene3D" id="1.10.3660.10">
    <property type="entry name" value="6-phosphogluconate dehydrogenase C-terminal like domain"/>
    <property type="match status" value="1"/>
</dbReference>
<gene>
    <name evidence="6" type="ORF">EJN90_01295</name>
</gene>
<dbReference type="GO" id="GO:0070403">
    <property type="term" value="F:NAD+ binding"/>
    <property type="evidence" value="ECO:0007669"/>
    <property type="project" value="InterPro"/>
</dbReference>
<feature type="compositionally biased region" description="Basic and acidic residues" evidence="4">
    <location>
        <begin position="269"/>
        <end position="288"/>
    </location>
</feature>